<sequence length="113" mass="11657">MAAVVSLLGIVLAPVAAGVVYADASRRELSPPIRRLWAGSVGFATVVGFFLPALFEGALHEFYFGVVKSGPVVHTPYELLVLDVSVGLAAGLLAIALYLFGSRTVADGRGVGA</sequence>
<dbReference type="RefSeq" id="WP_343773089.1">
    <property type="nucleotide sequence ID" value="NZ_BAAADV010000001.1"/>
</dbReference>
<organism evidence="2 3">
    <name type="scientific">Natronoarchaeum mannanilyticum</name>
    <dbReference type="NCBI Taxonomy" id="926360"/>
    <lineage>
        <taxon>Archaea</taxon>
        <taxon>Methanobacteriati</taxon>
        <taxon>Methanobacteriota</taxon>
        <taxon>Stenosarchaea group</taxon>
        <taxon>Halobacteria</taxon>
        <taxon>Halobacteriales</taxon>
        <taxon>Natronoarchaeaceae</taxon>
    </lineage>
</organism>
<keyword evidence="1" id="KW-0472">Membrane</keyword>
<feature type="transmembrane region" description="Helical" evidence="1">
    <location>
        <begin position="36"/>
        <end position="59"/>
    </location>
</feature>
<evidence type="ECO:0000313" key="3">
    <source>
        <dbReference type="Proteomes" id="UP001500420"/>
    </source>
</evidence>
<evidence type="ECO:0000256" key="1">
    <source>
        <dbReference type="SAM" id="Phobius"/>
    </source>
</evidence>
<evidence type="ECO:0008006" key="4">
    <source>
        <dbReference type="Google" id="ProtNLM"/>
    </source>
</evidence>
<name>A0AAV3T8P5_9EURY</name>
<dbReference type="EMBL" id="BAAADV010000001">
    <property type="protein sequence ID" value="GAA0668414.1"/>
    <property type="molecule type" value="Genomic_DNA"/>
</dbReference>
<accession>A0AAV3T8P5</accession>
<gene>
    <name evidence="2" type="ORF">GCM10009020_12760</name>
</gene>
<keyword evidence="3" id="KW-1185">Reference proteome</keyword>
<keyword evidence="1" id="KW-0812">Transmembrane</keyword>
<evidence type="ECO:0000313" key="2">
    <source>
        <dbReference type="EMBL" id="GAA0668414.1"/>
    </source>
</evidence>
<dbReference type="AlphaFoldDB" id="A0AAV3T8P5"/>
<comment type="caution">
    <text evidence="2">The sequence shown here is derived from an EMBL/GenBank/DDBJ whole genome shotgun (WGS) entry which is preliminary data.</text>
</comment>
<protein>
    <recommendedName>
        <fullName evidence="4">Multicomponent Na+:H+ antiporter subunit B</fullName>
    </recommendedName>
</protein>
<reference evidence="2 3" key="1">
    <citation type="journal article" date="2019" name="Int. J. Syst. Evol. Microbiol.">
        <title>The Global Catalogue of Microorganisms (GCM) 10K type strain sequencing project: providing services to taxonomists for standard genome sequencing and annotation.</title>
        <authorList>
            <consortium name="The Broad Institute Genomics Platform"/>
            <consortium name="The Broad Institute Genome Sequencing Center for Infectious Disease"/>
            <person name="Wu L."/>
            <person name="Ma J."/>
        </authorList>
    </citation>
    <scope>NUCLEOTIDE SEQUENCE [LARGE SCALE GENOMIC DNA]</scope>
    <source>
        <strain evidence="2 3">JCM 16328</strain>
    </source>
</reference>
<proteinExistence type="predicted"/>
<keyword evidence="1" id="KW-1133">Transmembrane helix</keyword>
<dbReference type="Proteomes" id="UP001500420">
    <property type="component" value="Unassembled WGS sequence"/>
</dbReference>
<feature type="transmembrane region" description="Helical" evidence="1">
    <location>
        <begin position="6"/>
        <end position="24"/>
    </location>
</feature>
<feature type="transmembrane region" description="Helical" evidence="1">
    <location>
        <begin position="79"/>
        <end position="100"/>
    </location>
</feature>